<proteinExistence type="inferred from homology"/>
<dbReference type="GO" id="GO:0006508">
    <property type="term" value="P:proteolysis"/>
    <property type="evidence" value="ECO:0007669"/>
    <property type="project" value="UniProtKB-KW"/>
</dbReference>
<keyword evidence="8 10" id="KW-0482">Metalloprotease</keyword>
<organism evidence="13 14">
    <name type="scientific">Thermococcus argininiproducens</name>
    <dbReference type="NCBI Taxonomy" id="2866384"/>
    <lineage>
        <taxon>Archaea</taxon>
        <taxon>Methanobacteriati</taxon>
        <taxon>Methanobacteriota</taxon>
        <taxon>Thermococci</taxon>
        <taxon>Thermococcales</taxon>
        <taxon>Thermococcaceae</taxon>
        <taxon>Thermococcus</taxon>
    </lineage>
</organism>
<evidence type="ECO:0000256" key="1">
    <source>
        <dbReference type="ARBA" id="ARBA00022475"/>
    </source>
</evidence>
<dbReference type="EMBL" id="CP080572">
    <property type="protein sequence ID" value="USG99714.1"/>
    <property type="molecule type" value="Genomic_DNA"/>
</dbReference>
<evidence type="ECO:0000259" key="12">
    <source>
        <dbReference type="Pfam" id="PF01435"/>
    </source>
</evidence>
<dbReference type="GO" id="GO:0004222">
    <property type="term" value="F:metalloendopeptidase activity"/>
    <property type="evidence" value="ECO:0007669"/>
    <property type="project" value="InterPro"/>
</dbReference>
<sequence>MLKLIFLAQLLITLLYLGRIGLAVTLLTIFILVGLYFWTIRRSLQRDQRLLSFEDMPWLYDGIMRMANKAGIAPPEIYILDDYIPNAYSFGNSIVLSLGLFEVLDEEEILAVAAHEIGHIKNSDTLMFPLISYLRYLMLSLVLLNTVFSKSLLVSVVSILLYIAYEVERSRHLRKREFKADETALRLVSKPLALKEALEELKYYEDLRTTVKDPVLPSIEPSIERKSQKPFFTTHPSYDERIWRIMAEVDAMTLRERIFN</sequence>
<protein>
    <submittedName>
        <fullName evidence="13">M48 family metalloprotease</fullName>
        <ecNumber evidence="13">3.4.24.-</ecNumber>
    </submittedName>
</protein>
<dbReference type="GO" id="GO:0046872">
    <property type="term" value="F:metal ion binding"/>
    <property type="evidence" value="ECO:0007669"/>
    <property type="project" value="UniProtKB-KW"/>
</dbReference>
<feature type="transmembrane region" description="Helical" evidence="11">
    <location>
        <begin position="6"/>
        <end position="39"/>
    </location>
</feature>
<keyword evidence="2 10" id="KW-0645">Protease</keyword>
<feature type="transmembrane region" description="Helical" evidence="11">
    <location>
        <begin position="136"/>
        <end position="165"/>
    </location>
</feature>
<dbReference type="KEGG" id="thei:K1720_09485"/>
<evidence type="ECO:0000313" key="13">
    <source>
        <dbReference type="EMBL" id="USG99714.1"/>
    </source>
</evidence>
<dbReference type="Proteomes" id="UP001056425">
    <property type="component" value="Chromosome"/>
</dbReference>
<dbReference type="PANTHER" id="PTHR43221">
    <property type="entry name" value="PROTEASE HTPX"/>
    <property type="match status" value="1"/>
</dbReference>
<dbReference type="InterPro" id="IPR050083">
    <property type="entry name" value="HtpX_protease"/>
</dbReference>
<evidence type="ECO:0000256" key="2">
    <source>
        <dbReference type="ARBA" id="ARBA00022670"/>
    </source>
</evidence>
<keyword evidence="9 11" id="KW-0472">Membrane</keyword>
<evidence type="ECO:0000256" key="8">
    <source>
        <dbReference type="ARBA" id="ARBA00023049"/>
    </source>
</evidence>
<dbReference type="RefSeq" id="WP_251948934.1">
    <property type="nucleotide sequence ID" value="NZ_CP080572.1"/>
</dbReference>
<evidence type="ECO:0000256" key="3">
    <source>
        <dbReference type="ARBA" id="ARBA00022692"/>
    </source>
</evidence>
<keyword evidence="3 11" id="KW-0812">Transmembrane</keyword>
<evidence type="ECO:0000256" key="4">
    <source>
        <dbReference type="ARBA" id="ARBA00022723"/>
    </source>
</evidence>
<evidence type="ECO:0000256" key="6">
    <source>
        <dbReference type="ARBA" id="ARBA00022833"/>
    </source>
</evidence>
<keyword evidence="5 10" id="KW-0378">Hydrolase</keyword>
<keyword evidence="14" id="KW-1185">Reference proteome</keyword>
<comment type="cofactor">
    <cofactor evidence="10">
        <name>Zn(2+)</name>
        <dbReference type="ChEBI" id="CHEBI:29105"/>
    </cofactor>
    <text evidence="10">Binds 1 zinc ion per subunit.</text>
</comment>
<evidence type="ECO:0000313" key="14">
    <source>
        <dbReference type="Proteomes" id="UP001056425"/>
    </source>
</evidence>
<feature type="domain" description="Peptidase M48" evidence="12">
    <location>
        <begin position="57"/>
        <end position="246"/>
    </location>
</feature>
<name>A0A9E7M994_9EURY</name>
<keyword evidence="6 10" id="KW-0862">Zinc</keyword>
<dbReference type="GeneID" id="72778579"/>
<dbReference type="InterPro" id="IPR001915">
    <property type="entry name" value="Peptidase_M48"/>
</dbReference>
<evidence type="ECO:0000256" key="5">
    <source>
        <dbReference type="ARBA" id="ARBA00022801"/>
    </source>
</evidence>
<keyword evidence="7 11" id="KW-1133">Transmembrane helix</keyword>
<evidence type="ECO:0000256" key="7">
    <source>
        <dbReference type="ARBA" id="ARBA00022989"/>
    </source>
</evidence>
<dbReference type="PANTHER" id="PTHR43221:SF2">
    <property type="entry name" value="PROTEASE HTPX HOMOLOG"/>
    <property type="match status" value="1"/>
</dbReference>
<evidence type="ECO:0000256" key="10">
    <source>
        <dbReference type="RuleBase" id="RU003983"/>
    </source>
</evidence>
<comment type="similarity">
    <text evidence="10">Belongs to the peptidase M48 family.</text>
</comment>
<dbReference type="EC" id="3.4.24.-" evidence="13"/>
<dbReference type="Gene3D" id="3.30.2010.10">
    <property type="entry name" value="Metalloproteases ('zincins'), catalytic domain"/>
    <property type="match status" value="1"/>
</dbReference>
<evidence type="ECO:0000256" key="11">
    <source>
        <dbReference type="SAM" id="Phobius"/>
    </source>
</evidence>
<keyword evidence="4" id="KW-0479">Metal-binding</keyword>
<gene>
    <name evidence="13" type="ORF">K1720_09485</name>
</gene>
<reference evidence="13 14" key="1">
    <citation type="submission" date="2021-08" db="EMBL/GenBank/DDBJ databases">
        <title>Thermococcus onnuriiensis IOH2.</title>
        <authorList>
            <person name="Park Y.-J."/>
        </authorList>
    </citation>
    <scope>NUCLEOTIDE SEQUENCE [LARGE SCALE GENOMIC DNA]</scope>
    <source>
        <strain evidence="13 14">IOH2</strain>
    </source>
</reference>
<dbReference type="Pfam" id="PF01435">
    <property type="entry name" value="Peptidase_M48"/>
    <property type="match status" value="1"/>
</dbReference>
<keyword evidence="1" id="KW-1003">Cell membrane</keyword>
<accession>A0A9E7M994</accession>
<evidence type="ECO:0000256" key="9">
    <source>
        <dbReference type="ARBA" id="ARBA00023136"/>
    </source>
</evidence>
<dbReference type="AlphaFoldDB" id="A0A9E7M994"/>